<sequence>MRKRSSFRYGQSGFSMIEALVAIVVMSLGLLAVVGVQLEALRGNLDASQSAVASSLIRDYQEALTAIPSLAARTTTDKITAIDKSSYTSYGTAIECKGATANCSNAQFADFQTREWIDRTRKALPGGKVTVCFDNAYRETSGTAAGLFKWDCSNTGVLVVKIGWDSKPARAGGNTLETGITDGTDRPRLVVPVTGSPAGAAL</sequence>
<organism evidence="2 3">
    <name type="scientific">Variovorax terrae</name>
    <dbReference type="NCBI Taxonomy" id="2923278"/>
    <lineage>
        <taxon>Bacteria</taxon>
        <taxon>Pseudomonadati</taxon>
        <taxon>Pseudomonadota</taxon>
        <taxon>Betaproteobacteria</taxon>
        <taxon>Burkholderiales</taxon>
        <taxon>Comamonadaceae</taxon>
        <taxon>Variovorax</taxon>
    </lineage>
</organism>
<dbReference type="NCBIfam" id="TIGR02532">
    <property type="entry name" value="IV_pilin_GFxxxE"/>
    <property type="match status" value="1"/>
</dbReference>
<dbReference type="RefSeq" id="WP_243305380.1">
    <property type="nucleotide sequence ID" value="NZ_JALGBI010000001.1"/>
</dbReference>
<proteinExistence type="predicted"/>
<evidence type="ECO:0000256" key="1">
    <source>
        <dbReference type="SAM" id="Phobius"/>
    </source>
</evidence>
<feature type="transmembrane region" description="Helical" evidence="1">
    <location>
        <begin position="12"/>
        <end position="36"/>
    </location>
</feature>
<dbReference type="Proteomes" id="UP001139447">
    <property type="component" value="Unassembled WGS sequence"/>
</dbReference>
<comment type="caution">
    <text evidence="2">The sequence shown here is derived from an EMBL/GenBank/DDBJ whole genome shotgun (WGS) entry which is preliminary data.</text>
</comment>
<dbReference type="NCBIfam" id="TIGR02523">
    <property type="entry name" value="type_IV_pilV"/>
    <property type="match status" value="1"/>
</dbReference>
<dbReference type="AlphaFoldDB" id="A0A9X1VVK0"/>
<keyword evidence="1" id="KW-0812">Transmembrane</keyword>
<keyword evidence="1" id="KW-1133">Transmembrane helix</keyword>
<dbReference type="EMBL" id="JALGBI010000001">
    <property type="protein sequence ID" value="MCJ0762809.1"/>
    <property type="molecule type" value="Genomic_DNA"/>
</dbReference>
<protein>
    <submittedName>
        <fullName evidence="2">Type IV pilus modification protein PilV</fullName>
    </submittedName>
</protein>
<accession>A0A9X1VVK0</accession>
<name>A0A9X1VVK0_9BURK</name>
<evidence type="ECO:0000313" key="2">
    <source>
        <dbReference type="EMBL" id="MCJ0762809.1"/>
    </source>
</evidence>
<dbReference type="Pfam" id="PF07963">
    <property type="entry name" value="N_methyl"/>
    <property type="match status" value="1"/>
</dbReference>
<keyword evidence="1" id="KW-0472">Membrane</keyword>
<gene>
    <name evidence="2" type="primary">pilV</name>
    <name evidence="2" type="ORF">MMF98_06235</name>
</gene>
<dbReference type="InterPro" id="IPR012902">
    <property type="entry name" value="N_methyl_site"/>
</dbReference>
<keyword evidence="3" id="KW-1185">Reference proteome</keyword>
<evidence type="ECO:0000313" key="3">
    <source>
        <dbReference type="Proteomes" id="UP001139447"/>
    </source>
</evidence>
<reference evidence="2" key="1">
    <citation type="submission" date="2022-03" db="EMBL/GenBank/DDBJ databases">
        <authorList>
            <person name="Woo C.Y."/>
        </authorList>
    </citation>
    <scope>NUCLEOTIDE SEQUENCE</scope>
    <source>
        <strain evidence="2">CYS-02</strain>
    </source>
</reference>
<dbReference type="InterPro" id="IPR013362">
    <property type="entry name" value="Pilus_4_PilV"/>
</dbReference>